<feature type="repeat" description="TPR" evidence="4">
    <location>
        <begin position="107"/>
        <end position="140"/>
    </location>
</feature>
<dbReference type="InterPro" id="IPR013783">
    <property type="entry name" value="Ig-like_fold"/>
</dbReference>
<dbReference type="SMART" id="SM00028">
    <property type="entry name" value="TPR"/>
    <property type="match status" value="10"/>
</dbReference>
<feature type="region of interest" description="Disordered" evidence="5">
    <location>
        <begin position="368"/>
        <end position="400"/>
    </location>
</feature>
<dbReference type="InterPro" id="IPR050498">
    <property type="entry name" value="Ycf3"/>
</dbReference>
<dbReference type="PANTHER" id="PTHR44858:SF1">
    <property type="entry name" value="UDP-N-ACETYLGLUCOSAMINE--PEPTIDE N-ACETYLGLUCOSAMINYLTRANSFERASE SPINDLY-RELATED"/>
    <property type="match status" value="1"/>
</dbReference>
<accession>A0ABQ8Z3I0</accession>
<dbReference type="Pfam" id="PF13181">
    <property type="entry name" value="TPR_8"/>
    <property type="match status" value="2"/>
</dbReference>
<dbReference type="InterPro" id="IPR019734">
    <property type="entry name" value="TPR_rpt"/>
</dbReference>
<dbReference type="SUPFAM" id="SSF48452">
    <property type="entry name" value="TPR-like"/>
    <property type="match status" value="3"/>
</dbReference>
<dbReference type="InterPro" id="IPR017868">
    <property type="entry name" value="Filamin/ABP280_repeat-like"/>
</dbReference>
<name>A0ABQ8Z3I0_9EUKA</name>
<dbReference type="SUPFAM" id="SSF81296">
    <property type="entry name" value="E set domains"/>
    <property type="match status" value="1"/>
</dbReference>
<dbReference type="PANTHER" id="PTHR44858">
    <property type="entry name" value="TETRATRICOPEPTIDE REPEAT PROTEIN 6"/>
    <property type="match status" value="1"/>
</dbReference>
<feature type="region of interest" description="Disordered" evidence="5">
    <location>
        <begin position="486"/>
        <end position="515"/>
    </location>
</feature>
<organism evidence="6 7">
    <name type="scientific">Anaeramoeba flamelloides</name>
    <dbReference type="NCBI Taxonomy" id="1746091"/>
    <lineage>
        <taxon>Eukaryota</taxon>
        <taxon>Metamonada</taxon>
        <taxon>Anaeramoebidae</taxon>
        <taxon>Anaeramoeba</taxon>
    </lineage>
</organism>
<dbReference type="PROSITE" id="PS50293">
    <property type="entry name" value="TPR_REGION"/>
    <property type="match status" value="1"/>
</dbReference>
<dbReference type="Pfam" id="PF00515">
    <property type="entry name" value="TPR_1"/>
    <property type="match status" value="1"/>
</dbReference>
<evidence type="ECO:0000256" key="5">
    <source>
        <dbReference type="SAM" id="MobiDB-lite"/>
    </source>
</evidence>
<evidence type="ECO:0000256" key="1">
    <source>
        <dbReference type="ARBA" id="ARBA00022737"/>
    </source>
</evidence>
<evidence type="ECO:0000313" key="7">
    <source>
        <dbReference type="Proteomes" id="UP001150062"/>
    </source>
</evidence>
<dbReference type="Pfam" id="PF00630">
    <property type="entry name" value="Filamin"/>
    <property type="match status" value="1"/>
</dbReference>
<feature type="repeat" description="TPR" evidence="4">
    <location>
        <begin position="73"/>
        <end position="106"/>
    </location>
</feature>
<protein>
    <submittedName>
        <fullName evidence="6">Lipopolysaccharide assembly protein b</fullName>
    </submittedName>
</protein>
<feature type="repeat" description="TPR" evidence="4">
    <location>
        <begin position="734"/>
        <end position="767"/>
    </location>
</feature>
<feature type="compositionally biased region" description="Acidic residues" evidence="5">
    <location>
        <begin position="489"/>
        <end position="507"/>
    </location>
</feature>
<feature type="compositionally biased region" description="Low complexity" evidence="5">
    <location>
        <begin position="1552"/>
        <end position="1565"/>
    </location>
</feature>
<feature type="repeat" description="Filamin" evidence="3">
    <location>
        <begin position="1256"/>
        <end position="1362"/>
    </location>
</feature>
<dbReference type="InterPro" id="IPR011990">
    <property type="entry name" value="TPR-like_helical_dom_sf"/>
</dbReference>
<dbReference type="Proteomes" id="UP001150062">
    <property type="component" value="Unassembled WGS sequence"/>
</dbReference>
<comment type="caution">
    <text evidence="6">The sequence shown here is derived from an EMBL/GenBank/DDBJ whole genome shotgun (WGS) entry which is preliminary data.</text>
</comment>
<dbReference type="EMBL" id="JAOAOG010000059">
    <property type="protein sequence ID" value="KAJ6251449.1"/>
    <property type="molecule type" value="Genomic_DNA"/>
</dbReference>
<feature type="region of interest" description="Disordered" evidence="5">
    <location>
        <begin position="1516"/>
        <end position="1565"/>
    </location>
</feature>
<keyword evidence="2 4" id="KW-0802">TPR repeat</keyword>
<feature type="compositionally biased region" description="Basic and acidic residues" evidence="5">
    <location>
        <begin position="1530"/>
        <end position="1539"/>
    </location>
</feature>
<dbReference type="Gene3D" id="2.60.40.10">
    <property type="entry name" value="Immunoglobulins"/>
    <property type="match status" value="1"/>
</dbReference>
<sequence length="1565" mass="183924">MSKHFNFPILSSVRSPPQNLFNIALQGFHNTIEQNSGLRLQSFGLVRMLIKSGKNDQAYSTLLRASEQSNNEPFSLRTCGVLFFELGKNEEALDHFKRVLKLLPGDIKTLIFLGKIYRSEGMILKAVKTLRKAHTLDPKNEKLLIELSVVLKEFSESKESKELESTQEDLVDEACEYLNNIVSNQSKHLKRALLLLGQFRLKYDPQVSIEYFQKLIELDPESIPAYFGIVSAIINHGGKSNTAIISLEKILSISPNNLEAHKHLITLLHNIEKEKDKDTDNYDNLISVEYSNFKKFVIPNDQRLMNSLHSIYRLEPNNIKNVFLLIKYLEKDYYILKKKEFDNKLNKKIRNQKQFLHENEMEIQQERERLEEEKEKEDDQKDHEDNDKYKEEDNYEQEKEREHEILTKLFELYRYLESNLENVKPGIIWKIANLNYKLNFEKQSKNYFLTNQKEFEEDIDEELINNIQNYYQKFLLIKSNESISKLEEEKEEEEEEEKKEEEEEKEIEIEKQDDKEEEINEKKSLIIAHIHLGKLYLYQKIYDKAFSEFNLANTIDDNDLVITLNLANFYRRIGSLEMSISFYKKILLFESRNIECLYWLGWVYGQMNDYEKCFEYYIKVVELSPRHSASLYYTLGYLFDVYKKDFELAKKYYNISLSLKENYFPSMFNLASLLSKNKETYASAISYFEKMLLIQPKNLQVKHNLALLLLKKEETLERGIEAWEEITKMVPNSADAYFNLALAYKKHGQKKHAIKNYNRALEIEPKMAKALNNLAVIYANDDFRQKAYMHWSRALKLKPKCIKYLKNFGKWLFAIEKYEHSKIIFEEILNLELDSKWDLLCKNCLQVINTKIYLKYNNFATPKKIRSNTRRKSYNKSPTYIETSAKSTYHLNSKTVKELTSFGNKALSIKPKNIKINYLTKNANMNKKNNNTKNISFLTKQNFKHLFIWNEDPYLLIDNGPLKGITIGKILPHGVIQQDFEICNLAPWCLLQNFNSIISIQIFENFLYIFIQKHSFDKEEKAFIMKKFQIYRLDLEKKKWDQQWNKKSLNYSPILNASKFNITNVILDTTCIKNYYNGSDSDSNSDSDSDSNTKSTRITKKKTEIDPYFYCLERYGRHFSINLFEKTCKDFKLKTSAGLEVLKNCATMINDEIYLFHTKKGLISFDKRGNIKKIRMSSSSKKPFFSKEMAKRCSLHSFNDYLFFVQPPKAIWRFDTKNLEWVFFPAIEFQLNSRIVLNSSSLYFIDKQGNLDSYLLTQIDPQKTQISDSNFEKVRVGHPAYVTISAYDQNGRHLKGEGIVNVKAVVIDPNNQEIEPQKIQIKDKRKNEKLKINFTSTLAGKYQMKILVNEIEIPQSPLRINYYPDVIKPEMFSFNSNVVDLDESNEEIKYITPQKNENVISMPQNKKKEISLIAKDKFNNLIHSEKIPLEDLHIIIYGAEKNTRKQVFIPKIFKNENDGSFIFDLQLSMIGKYKLLMEYQNRSISWNPLIVDCIENLINTSDVEYDHQNVNIKQLQSNGENENFNENESESEKSIREVENDVDGQSEEESESSNASTDLSLSSEN</sequence>
<dbReference type="Gene3D" id="1.25.40.10">
    <property type="entry name" value="Tetratricopeptide repeat domain"/>
    <property type="match status" value="4"/>
</dbReference>
<evidence type="ECO:0000256" key="2">
    <source>
        <dbReference type="ARBA" id="ARBA00022803"/>
    </source>
</evidence>
<keyword evidence="1" id="KW-0677">Repeat</keyword>
<gene>
    <name evidence="6" type="ORF">M0813_14989</name>
</gene>
<evidence type="ECO:0000313" key="6">
    <source>
        <dbReference type="EMBL" id="KAJ6251449.1"/>
    </source>
</evidence>
<feature type="compositionally biased region" description="Acidic residues" evidence="5">
    <location>
        <begin position="1540"/>
        <end position="1551"/>
    </location>
</feature>
<dbReference type="InterPro" id="IPR014756">
    <property type="entry name" value="Ig_E-set"/>
</dbReference>
<feature type="repeat" description="TPR" evidence="4">
    <location>
        <begin position="594"/>
        <end position="627"/>
    </location>
</feature>
<evidence type="ECO:0000256" key="4">
    <source>
        <dbReference type="PROSITE-ProRule" id="PRU00339"/>
    </source>
</evidence>
<proteinExistence type="predicted"/>
<evidence type="ECO:0000256" key="3">
    <source>
        <dbReference type="PROSITE-ProRule" id="PRU00087"/>
    </source>
</evidence>
<keyword evidence="7" id="KW-1185">Reference proteome</keyword>
<dbReference type="PROSITE" id="PS50005">
    <property type="entry name" value="TPR"/>
    <property type="match status" value="5"/>
</dbReference>
<reference evidence="6" key="1">
    <citation type="submission" date="2022-08" db="EMBL/GenBank/DDBJ databases">
        <title>Novel sulfate-reducing endosymbionts in the free-living metamonad Anaeramoeba.</title>
        <authorList>
            <person name="Jerlstrom-Hultqvist J."/>
            <person name="Cepicka I."/>
            <person name="Gallot-Lavallee L."/>
            <person name="Salas-Leiva D."/>
            <person name="Curtis B.A."/>
            <person name="Zahonova K."/>
            <person name="Pipaliya S."/>
            <person name="Dacks J."/>
            <person name="Roger A.J."/>
        </authorList>
    </citation>
    <scope>NUCLEOTIDE SEQUENCE</scope>
    <source>
        <strain evidence="6">Schooner1</strain>
    </source>
</reference>
<dbReference type="SMART" id="SM00557">
    <property type="entry name" value="IG_FLMN"/>
    <property type="match status" value="1"/>
</dbReference>
<dbReference type="PROSITE" id="PS50194">
    <property type="entry name" value="FILAMIN_REPEAT"/>
    <property type="match status" value="1"/>
</dbReference>
<feature type="repeat" description="TPR" evidence="4">
    <location>
        <begin position="768"/>
        <end position="801"/>
    </location>
</feature>
<dbReference type="InterPro" id="IPR001298">
    <property type="entry name" value="Filamin/ABP280_rpt"/>
</dbReference>